<feature type="domain" description="MacB-like periplasmic core" evidence="9">
    <location>
        <begin position="17"/>
        <end position="217"/>
    </location>
</feature>
<accession>A0A010ZR30</accession>
<evidence type="ECO:0000313" key="11">
    <source>
        <dbReference type="Proteomes" id="UP000021053"/>
    </source>
</evidence>
<feature type="domain" description="ABC3 transporter permease C-terminal" evidence="8">
    <location>
        <begin position="265"/>
        <end position="384"/>
    </location>
</feature>
<gene>
    <name evidence="10" type="ORF">CryarDRAFT_0710</name>
</gene>
<evidence type="ECO:0000313" key="10">
    <source>
        <dbReference type="EMBL" id="EXG79667.1"/>
    </source>
</evidence>
<dbReference type="Pfam" id="PF02687">
    <property type="entry name" value="FtsX"/>
    <property type="match status" value="2"/>
</dbReference>
<dbReference type="PANTHER" id="PTHR30572">
    <property type="entry name" value="MEMBRANE COMPONENT OF TRANSPORTER-RELATED"/>
    <property type="match status" value="1"/>
</dbReference>
<evidence type="ECO:0000256" key="6">
    <source>
        <dbReference type="ARBA" id="ARBA00038076"/>
    </source>
</evidence>
<dbReference type="Pfam" id="PF12704">
    <property type="entry name" value="MacB_PCD"/>
    <property type="match status" value="2"/>
</dbReference>
<reference evidence="10 11" key="1">
    <citation type="submission" date="2013-07" db="EMBL/GenBank/DDBJ databases">
        <authorList>
            <consortium name="DOE Joint Genome Institute"/>
            <person name="Eisen J."/>
            <person name="Huntemann M."/>
            <person name="Han J."/>
            <person name="Chen A."/>
            <person name="Kyrpides N."/>
            <person name="Mavromatis K."/>
            <person name="Markowitz V."/>
            <person name="Palaniappan K."/>
            <person name="Ivanova N."/>
            <person name="Schaumberg A."/>
            <person name="Pati A."/>
            <person name="Liolios K."/>
            <person name="Nordberg H.P."/>
            <person name="Cantor M.N."/>
            <person name="Hua S.X."/>
            <person name="Woyke T."/>
        </authorList>
    </citation>
    <scope>NUCLEOTIDE SEQUENCE [LARGE SCALE GENOMIC DNA]</scope>
    <source>
        <strain evidence="10 11">DSM 44712</strain>
    </source>
</reference>
<organism evidence="10 11">
    <name type="scientific">Cryptosporangium arvum DSM 44712</name>
    <dbReference type="NCBI Taxonomy" id="927661"/>
    <lineage>
        <taxon>Bacteria</taxon>
        <taxon>Bacillati</taxon>
        <taxon>Actinomycetota</taxon>
        <taxon>Actinomycetes</taxon>
        <taxon>Cryptosporangiales</taxon>
        <taxon>Cryptosporangiaceae</taxon>
        <taxon>Cryptosporangium</taxon>
    </lineage>
</organism>
<dbReference type="GO" id="GO:0005886">
    <property type="term" value="C:plasma membrane"/>
    <property type="evidence" value="ECO:0007669"/>
    <property type="project" value="UniProtKB-SubCell"/>
</dbReference>
<evidence type="ECO:0000259" key="8">
    <source>
        <dbReference type="Pfam" id="PF02687"/>
    </source>
</evidence>
<keyword evidence="5 7" id="KW-0472">Membrane</keyword>
<protein>
    <submittedName>
        <fullName evidence="10">ABC-type transport system, involved in lipoprotein release, permease component</fullName>
    </submittedName>
</protein>
<evidence type="ECO:0000256" key="5">
    <source>
        <dbReference type="ARBA" id="ARBA00023136"/>
    </source>
</evidence>
<evidence type="ECO:0000256" key="1">
    <source>
        <dbReference type="ARBA" id="ARBA00004651"/>
    </source>
</evidence>
<dbReference type="InterPro" id="IPR050250">
    <property type="entry name" value="Macrolide_Exporter_MacB"/>
</dbReference>
<dbReference type="AlphaFoldDB" id="A0A010ZR30"/>
<feature type="transmembrane region" description="Helical" evidence="7">
    <location>
        <begin position="261"/>
        <end position="286"/>
    </location>
</feature>
<feature type="transmembrane region" description="Helical" evidence="7">
    <location>
        <begin position="786"/>
        <end position="806"/>
    </location>
</feature>
<dbReference type="OrthoDB" id="9780560at2"/>
<feature type="transmembrane region" description="Helical" evidence="7">
    <location>
        <begin position="700"/>
        <end position="725"/>
    </location>
</feature>
<comment type="subcellular location">
    <subcellularLocation>
        <location evidence="1">Cell membrane</location>
        <topology evidence="1">Multi-pass membrane protein</topology>
    </subcellularLocation>
</comment>
<keyword evidence="10" id="KW-0449">Lipoprotein</keyword>
<feature type="transmembrane region" description="Helical" evidence="7">
    <location>
        <begin position="426"/>
        <end position="447"/>
    </location>
</feature>
<evidence type="ECO:0000256" key="7">
    <source>
        <dbReference type="SAM" id="Phobius"/>
    </source>
</evidence>
<feature type="transmembrane region" description="Helical" evidence="7">
    <location>
        <begin position="306"/>
        <end position="332"/>
    </location>
</feature>
<dbReference type="HOGENOM" id="CLU_012341_1_0_11"/>
<feature type="transmembrane region" description="Helical" evidence="7">
    <location>
        <begin position="746"/>
        <end position="774"/>
    </location>
</feature>
<feature type="domain" description="ABC3 transporter permease C-terminal" evidence="8">
    <location>
        <begin position="703"/>
        <end position="815"/>
    </location>
</feature>
<feature type="transmembrane region" description="Helical" evidence="7">
    <location>
        <begin position="478"/>
        <end position="498"/>
    </location>
</feature>
<evidence type="ECO:0000259" key="9">
    <source>
        <dbReference type="Pfam" id="PF12704"/>
    </source>
</evidence>
<name>A0A010ZR30_9ACTN</name>
<evidence type="ECO:0000256" key="2">
    <source>
        <dbReference type="ARBA" id="ARBA00022475"/>
    </source>
</evidence>
<keyword evidence="4 7" id="KW-1133">Transmembrane helix</keyword>
<dbReference type="InterPro" id="IPR025857">
    <property type="entry name" value="MacB_PCD"/>
</dbReference>
<dbReference type="InterPro" id="IPR003838">
    <property type="entry name" value="ABC3_permease_C"/>
</dbReference>
<dbReference type="PANTHER" id="PTHR30572:SF4">
    <property type="entry name" value="ABC TRANSPORTER PERMEASE YTRF"/>
    <property type="match status" value="1"/>
</dbReference>
<dbReference type="GO" id="GO:0022857">
    <property type="term" value="F:transmembrane transporter activity"/>
    <property type="evidence" value="ECO:0007669"/>
    <property type="project" value="TreeGrafter"/>
</dbReference>
<comment type="caution">
    <text evidence="10">The sequence shown here is derived from an EMBL/GenBank/DDBJ whole genome shotgun (WGS) entry which is preliminary data.</text>
</comment>
<feature type="domain" description="MacB-like periplasmic core" evidence="9">
    <location>
        <begin position="474"/>
        <end position="670"/>
    </location>
</feature>
<evidence type="ECO:0000256" key="3">
    <source>
        <dbReference type="ARBA" id="ARBA00022692"/>
    </source>
</evidence>
<keyword evidence="11" id="KW-1185">Reference proteome</keyword>
<keyword evidence="3 7" id="KW-0812">Transmembrane</keyword>
<dbReference type="RefSeq" id="WP_035848444.1">
    <property type="nucleotide sequence ID" value="NZ_KK073874.1"/>
</dbReference>
<dbReference type="EMBL" id="JFBT01000001">
    <property type="protein sequence ID" value="EXG79667.1"/>
    <property type="molecule type" value="Genomic_DNA"/>
</dbReference>
<keyword evidence="2" id="KW-1003">Cell membrane</keyword>
<sequence>MRNVLLSGLRTRRRRLFGTFLAVLLGVAFLAATLTMTATMTSAIDGFFGEANAGTDVVVRSSTALADGPNAARPPLAGSVLDTVLGVPGVEAAAPVVEGFGQLLGRDGNAIAVNGPRRASSWVADPALNPWKVSQGAAPIAAGDVVVDRAAAKIGDLHVGDRTTLLTPAPEPVRVVGIVTFGDADAFGGTSYVGLTPADARTFLAGGRDQLTSIQVRGTGADLAGKIGAVLPPGVQAITGAAATDETTAAVNDGFLSALRALLGAFAGIALLVAVLSIHNTFAILVAQRTRETALLRAVGAGRGQVLAGVVAEALVIGVVATAAGIAAGYGLAALLKVVFGALGFAAPVDGLVFPLSTIAICVPVGVLATVLAAIGPALRASRVAPLEALRGAAAERVGISRVRVGVGVVLGAAGAPAVVLGSAVVAVGAGAVLVVAGVLALAPLLVRPLSRLPLRGVTAGLALRNARRNPRRTAGSAAALLLGVGIVTLFTVAAGSLKAASATDVETTFRGDFAVTSGARFGNGSLPADLAPALARLPQVETVAAVGGGQAVVDGSGTSVSAADPASLARVLALPDASGAALSSLRPGRIAVADDSGHALGDRVRVRYPDGSVATDEVVAVYGRSQLVEPVLMSAQEWAPHATQALASAVYVELADGVPAADGRDAIVAAARAYGNPTVSDAGELAGLGAEAIGQLLNLVYVLLAIAVVTALLGIANTLSLGVHERTRELGLVRAVGATRRQVRAMVWWESVLIALFSTVVGAALGTALGWALIRITDTGFSMPIVPIVPLVVIVLGGALAGLLAGARPTRTAAGLDVLRAIAAD</sequence>
<feature type="transmembrane region" description="Helical" evidence="7">
    <location>
        <begin position="400"/>
        <end position="420"/>
    </location>
</feature>
<comment type="similarity">
    <text evidence="6">Belongs to the ABC-4 integral membrane protein family.</text>
</comment>
<proteinExistence type="inferred from homology"/>
<evidence type="ECO:0000256" key="4">
    <source>
        <dbReference type="ARBA" id="ARBA00022989"/>
    </source>
</evidence>
<dbReference type="PATRIC" id="fig|927661.3.peg.696"/>
<dbReference type="Proteomes" id="UP000021053">
    <property type="component" value="Unassembled WGS sequence"/>
</dbReference>
<feature type="transmembrane region" description="Helical" evidence="7">
    <location>
        <begin position="352"/>
        <end position="379"/>
    </location>
</feature>